<dbReference type="RefSeq" id="WP_084056546.1">
    <property type="nucleotide sequence ID" value="NZ_FWXF01000003.1"/>
</dbReference>
<accession>A0A1W1X8V4</accession>
<dbReference type="NCBIfam" id="NF038011">
    <property type="entry name" value="PelF"/>
    <property type="match status" value="1"/>
</dbReference>
<dbReference type="Pfam" id="PF13692">
    <property type="entry name" value="Glyco_trans_1_4"/>
    <property type="match status" value="1"/>
</dbReference>
<dbReference type="Gene3D" id="3.40.50.2000">
    <property type="entry name" value="Glycogen Phosphorylase B"/>
    <property type="match status" value="2"/>
</dbReference>
<sequence length="488" mass="55445">MGARADICVVVEGCYPYVTGGVSSWLHWLMTNLRDYRFAVTALVAEKKEAGERRYELPENVIDYRDAVLLDFAELEEAQRLRLSRRQWRALQEALLRIMDEWKTGSLSPQSLALIRRIVETDGARLLKNFLDDEGAFEVLTRLYDTRRPGVGFVNYYYTARNIHLVLYKALLLVKQLPRARVYHAPSTGFAGFLACLAAQLHGARSMITEHGIYVQEREMELLRAGWLDEAYQKEMWIRTYQALCTWQYHQCDRLVTLYHGNRQLEEGYGAPAGKALVVPNGIDVERFRPARRPRCVGRERTMGFVGRVTAVKDVKTFLQVVSLVRRVVGQVKAYVVGPHDEEPDYYRECLELARMLDLGDAVEFTGPGDVLSYYSRFDLLVLTSIKEAMPLAVMEAMASGVPVVTTDVGACRELIDGMEDNFGPAGFVRRIMDVDALASACIKVLSDPELSRQLALAGVRRIETFYNEALVLDRYRSLYGELLRDVA</sequence>
<feature type="domain" description="DUF3492" evidence="1">
    <location>
        <begin position="5"/>
        <end position="272"/>
    </location>
</feature>
<dbReference type="Proteomes" id="UP000192783">
    <property type="component" value="Unassembled WGS sequence"/>
</dbReference>
<keyword evidence="3" id="KW-1185">Reference proteome</keyword>
<gene>
    <name evidence="2" type="ORF">SAMN02746041_00817</name>
</gene>
<dbReference type="EMBL" id="FWXF01000003">
    <property type="protein sequence ID" value="SMC20108.1"/>
    <property type="molecule type" value="Genomic_DNA"/>
</dbReference>
<reference evidence="2 3" key="1">
    <citation type="submission" date="2017-04" db="EMBL/GenBank/DDBJ databases">
        <authorList>
            <person name="Afonso C.L."/>
            <person name="Miller P.J."/>
            <person name="Scott M.A."/>
            <person name="Spackman E."/>
            <person name="Goraichik I."/>
            <person name="Dimitrov K.M."/>
            <person name="Suarez D.L."/>
            <person name="Swayne D.E."/>
        </authorList>
    </citation>
    <scope>NUCLEOTIDE SEQUENCE [LARGE SCALE GENOMIC DNA]</scope>
    <source>
        <strain evidence="2 3">DSM 13146</strain>
    </source>
</reference>
<dbReference type="InterPro" id="IPR022622">
    <property type="entry name" value="DUF3492"/>
</dbReference>
<dbReference type="OrthoDB" id="9803091at2"/>
<dbReference type="InterPro" id="IPR047691">
    <property type="entry name" value="PelF-like"/>
</dbReference>
<dbReference type="PANTHER" id="PTHR12526">
    <property type="entry name" value="GLYCOSYLTRANSFERASE"/>
    <property type="match status" value="1"/>
</dbReference>
<evidence type="ECO:0000313" key="2">
    <source>
        <dbReference type="EMBL" id="SMC20108.1"/>
    </source>
</evidence>
<dbReference type="PANTHER" id="PTHR12526:SF608">
    <property type="entry name" value="PELF"/>
    <property type="match status" value="1"/>
</dbReference>
<evidence type="ECO:0000259" key="1">
    <source>
        <dbReference type="Pfam" id="PF11997"/>
    </source>
</evidence>
<organism evidence="2 3">
    <name type="scientific">Desulfacinum hydrothermale DSM 13146</name>
    <dbReference type="NCBI Taxonomy" id="1121390"/>
    <lineage>
        <taxon>Bacteria</taxon>
        <taxon>Pseudomonadati</taxon>
        <taxon>Thermodesulfobacteriota</taxon>
        <taxon>Syntrophobacteria</taxon>
        <taxon>Syntrophobacterales</taxon>
        <taxon>Syntrophobacteraceae</taxon>
        <taxon>Desulfacinum</taxon>
    </lineage>
</organism>
<name>A0A1W1X8V4_9BACT</name>
<dbReference type="AlphaFoldDB" id="A0A1W1X8V4"/>
<evidence type="ECO:0000313" key="3">
    <source>
        <dbReference type="Proteomes" id="UP000192783"/>
    </source>
</evidence>
<proteinExistence type="predicted"/>
<keyword evidence="2" id="KW-0808">Transferase</keyword>
<dbReference type="Pfam" id="PF11997">
    <property type="entry name" value="DUF3492"/>
    <property type="match status" value="1"/>
</dbReference>
<dbReference type="SUPFAM" id="SSF53756">
    <property type="entry name" value="UDP-Glycosyltransferase/glycogen phosphorylase"/>
    <property type="match status" value="1"/>
</dbReference>
<dbReference type="STRING" id="1121390.SAMN02746041_00817"/>
<protein>
    <submittedName>
        <fullName evidence="2">Glycosyltransferase involved in cell wall bisynthesis</fullName>
    </submittedName>
</protein>
<dbReference type="GO" id="GO:0016740">
    <property type="term" value="F:transferase activity"/>
    <property type="evidence" value="ECO:0007669"/>
    <property type="project" value="UniProtKB-KW"/>
</dbReference>